<dbReference type="InterPro" id="IPR029435">
    <property type="entry name" value="TOPAZ1_dom"/>
</dbReference>
<dbReference type="eggNOG" id="ENOG502QTGC">
    <property type="taxonomic scope" value="Eukaryota"/>
</dbReference>
<dbReference type="GO" id="GO:0005829">
    <property type="term" value="C:cytosol"/>
    <property type="evidence" value="ECO:0007669"/>
    <property type="project" value="UniProtKB-SubCell"/>
</dbReference>
<feature type="compositionally biased region" description="Polar residues" evidence="8">
    <location>
        <begin position="159"/>
        <end position="168"/>
    </location>
</feature>
<dbReference type="InterPro" id="IPR027989">
    <property type="entry name" value="DUF4461"/>
</dbReference>
<dbReference type="Proteomes" id="UP000010556">
    <property type="component" value="Unassembled WGS sequence"/>
</dbReference>
<keyword evidence="4" id="KW-0963">Cytoplasm</keyword>
<reference evidence="13" key="1">
    <citation type="journal article" date="2013" name="Science">
        <title>Comparative analysis of bat genomes provides insight into the evolution of flight and immunity.</title>
        <authorList>
            <person name="Zhang G."/>
            <person name="Cowled C."/>
            <person name="Shi Z."/>
            <person name="Huang Z."/>
            <person name="Bishop-Lilly K.A."/>
            <person name="Fang X."/>
            <person name="Wynne J.W."/>
            <person name="Xiong Z."/>
            <person name="Baker M.L."/>
            <person name="Zhao W."/>
            <person name="Tachedjian M."/>
            <person name="Zhu Y."/>
            <person name="Zhou P."/>
            <person name="Jiang X."/>
            <person name="Ng J."/>
            <person name="Yang L."/>
            <person name="Wu L."/>
            <person name="Xiao J."/>
            <person name="Feng Y."/>
            <person name="Chen Y."/>
            <person name="Sun X."/>
            <person name="Zhang Y."/>
            <person name="Marsh G.A."/>
            <person name="Crameri G."/>
            <person name="Broder C.C."/>
            <person name="Frey K.G."/>
            <person name="Wang L.F."/>
            <person name="Wang J."/>
        </authorList>
    </citation>
    <scope>NUCLEOTIDE SEQUENCE [LARGE SCALE GENOMIC DNA]</scope>
</reference>
<feature type="region of interest" description="Disordered" evidence="8">
    <location>
        <begin position="1"/>
        <end position="34"/>
    </location>
</feature>
<evidence type="ECO:0000256" key="3">
    <source>
        <dbReference type="ARBA" id="ARBA00016464"/>
    </source>
</evidence>
<organism evidence="12 13">
    <name type="scientific">Myotis davidii</name>
    <name type="common">David's myotis</name>
    <dbReference type="NCBI Taxonomy" id="225400"/>
    <lineage>
        <taxon>Eukaryota</taxon>
        <taxon>Metazoa</taxon>
        <taxon>Chordata</taxon>
        <taxon>Craniata</taxon>
        <taxon>Vertebrata</taxon>
        <taxon>Euteleostomi</taxon>
        <taxon>Mammalia</taxon>
        <taxon>Eutheria</taxon>
        <taxon>Laurasiatheria</taxon>
        <taxon>Chiroptera</taxon>
        <taxon>Yangochiroptera</taxon>
        <taxon>Vespertilionidae</taxon>
        <taxon>Myotis</taxon>
    </lineage>
</organism>
<keyword evidence="13" id="KW-1185">Reference proteome</keyword>
<dbReference type="Pfam" id="PF14669">
    <property type="entry name" value="Asp_Glu_race_2"/>
    <property type="match status" value="1"/>
</dbReference>
<evidence type="ECO:0000256" key="2">
    <source>
        <dbReference type="ARBA" id="ARBA00004514"/>
    </source>
</evidence>
<evidence type="ECO:0000259" key="10">
    <source>
        <dbReference type="Pfam" id="PF14687"/>
    </source>
</evidence>
<gene>
    <name evidence="12" type="ORF">MDA_GLEAN10009757</name>
</gene>
<dbReference type="InterPro" id="IPR028031">
    <property type="entry name" value="DUF4460"/>
</dbReference>
<accession>L5LT22</accession>
<dbReference type="GO" id="GO:0030154">
    <property type="term" value="P:cell differentiation"/>
    <property type="evidence" value="ECO:0007669"/>
    <property type="project" value="UniProtKB-KW"/>
</dbReference>
<dbReference type="Pfam" id="PF14688">
    <property type="entry name" value="DUF4461"/>
    <property type="match status" value="1"/>
</dbReference>
<dbReference type="AlphaFoldDB" id="L5LT22"/>
<dbReference type="InterPro" id="IPR038952">
    <property type="entry name" value="TOPAZ1"/>
</dbReference>
<name>L5LT22_MYODS</name>
<evidence type="ECO:0000259" key="9">
    <source>
        <dbReference type="Pfam" id="PF14669"/>
    </source>
</evidence>
<dbReference type="PANTHER" id="PTHR35671:SF1">
    <property type="entry name" value="PROTEIN TOPAZ1"/>
    <property type="match status" value="1"/>
</dbReference>
<evidence type="ECO:0000259" key="11">
    <source>
        <dbReference type="Pfam" id="PF14688"/>
    </source>
</evidence>
<feature type="domain" description="Protein TOPAZ1" evidence="9">
    <location>
        <begin position="419"/>
        <end position="478"/>
    </location>
</feature>
<comment type="function">
    <text evidence="1">Important for normal spermatogenesis and male fertility. Specifically required for progression to the post-meiotic stages of spermatocyte development. Seems to be necessary for normal expression levels of a number of testis-expressed gene transcripts, although its role in this process is unclear.</text>
</comment>
<evidence type="ECO:0000256" key="5">
    <source>
        <dbReference type="ARBA" id="ARBA00022782"/>
    </source>
</evidence>
<evidence type="ECO:0000256" key="6">
    <source>
        <dbReference type="ARBA" id="ARBA00022871"/>
    </source>
</evidence>
<comment type="subcellular location">
    <subcellularLocation>
        <location evidence="2">Cytoplasm</location>
        <location evidence="2">Cytosol</location>
    </subcellularLocation>
</comment>
<evidence type="ECO:0000313" key="13">
    <source>
        <dbReference type="Proteomes" id="UP000010556"/>
    </source>
</evidence>
<protein>
    <recommendedName>
        <fullName evidence="3">Protein TOPAZ1</fullName>
    </recommendedName>
    <alternativeName>
        <fullName evidence="7">Testis- and ovary-specific PAZ domain-containing protein 1</fullName>
    </alternativeName>
</protein>
<keyword evidence="5" id="KW-0221">Differentiation</keyword>
<dbReference type="GO" id="GO:0048137">
    <property type="term" value="P:spermatocyte division"/>
    <property type="evidence" value="ECO:0007669"/>
    <property type="project" value="TreeGrafter"/>
</dbReference>
<feature type="domain" description="DUF4460" evidence="10">
    <location>
        <begin position="616"/>
        <end position="724"/>
    </location>
</feature>
<evidence type="ECO:0000256" key="4">
    <source>
        <dbReference type="ARBA" id="ARBA00022490"/>
    </source>
</evidence>
<evidence type="ECO:0000313" key="12">
    <source>
        <dbReference type="EMBL" id="ELK29236.1"/>
    </source>
</evidence>
<keyword evidence="6" id="KW-0744">Spermatogenesis</keyword>
<evidence type="ECO:0000256" key="1">
    <source>
        <dbReference type="ARBA" id="ARBA00002132"/>
    </source>
</evidence>
<feature type="region of interest" description="Disordered" evidence="8">
    <location>
        <begin position="159"/>
        <end position="190"/>
    </location>
</feature>
<dbReference type="PANTHER" id="PTHR35671">
    <property type="entry name" value="PROTEIN TOPAZ1"/>
    <property type="match status" value="1"/>
</dbReference>
<evidence type="ECO:0000256" key="7">
    <source>
        <dbReference type="ARBA" id="ARBA00031943"/>
    </source>
</evidence>
<evidence type="ECO:0000256" key="8">
    <source>
        <dbReference type="SAM" id="MobiDB-lite"/>
    </source>
</evidence>
<dbReference type="EMBL" id="KB108105">
    <property type="protein sequence ID" value="ELK29236.1"/>
    <property type="molecule type" value="Genomic_DNA"/>
</dbReference>
<sequence length="1087" mass="124138">MMPKEKRKVTGASSDDPQPGTDLVRKESLTSSESFQTVECSEIRSTPLLRSSGNVVSNKKAVSLTVEKNTFFCDPGCIEKSPAFCSDEQETFKQVSSEVSGRKTTKNFSDIKIIPDILKAYEDDVLLIDVIQDDPDLFGVSNEGELSFTSEVPMVNQEPNVAEEQQSTDSKHVELPEKKEPSDNLREFPVLDPGLKSEICTSLPAASEKKYDFKDANISLGEVTNRTSQNEKLGDCNEHIKSSDLDEKVPGTHEEPTLHPHGVFQVNRVAATRTTGASWAPPGFAQEPICEAGWKRVHCPPGFCAAPLVNMFTEYYRKFPPGIHFDLQVLNDLLNSLLKHCLLKEVFQVLNLSIMVNTLLVEAGLLLDPEHFSYIVKLLHQVQAPKQEITAVLEMKSRLQMRQFKKNWTCDLDLALNEIKHCKENGDWTKLGNLYLKVKMDCEKFVDFQRFCTCVAETLTKGYKEERPSVPFCEFAQTGALSLSCYPPLEGNLYRKLLRIPSYLSEVEMLLAIEIFLVSNSSSIQSPGTPTQTLQIVLKRCEENKSQSKDDYQAAVERLMKAVRLSDPKLFVKHMTVNVNKEQVYSLEHCSALKWLKENMKLCLEKVSPRWFFCSRAFSGAEAVNALRPFYFAVHPDFFGQHPREREVNENSLQKLSVYLENLQKPGSKSLKPTQLTFYVRETDQNSSDGQEPFSTLGFRAVKFTLHTRDLLSTVLYILNSCSLSVEHVQSLNSNVRPQPPKEAKRMSDRPIKWDKSYYSFTGFRDPDEDLEHVSKMETTLTSWLGSNGKRAIKKLENSLPLRKELDRLKDELSHQLQLSDIRWQRSWGLAHRCSQLHSLGRLAQQNLETLKNAKGCTVIFTDRSGISAVGHVMLGTMDVHHHWTKLFERLPSYFDLQRRLMLLENQISHLLGDIQVVYIEELQPVLTLDEYYSLLDVFYKRLLKNRVPFHPQSLRGLQMILNSDRYAPSLHELGHFNIPTLCDPANLKWFILTRAQEARENMKRKDELKVIEDELIQASTKKFSLEKFYKEPSVSSKQMVDCCKRLLGQSLPYLQGMHLCVSHFYSVMQDGDLCIPWNWKNGEAIK</sequence>
<proteinExistence type="predicted"/>
<dbReference type="Pfam" id="PF14687">
    <property type="entry name" value="DUF4460"/>
    <property type="match status" value="1"/>
</dbReference>
<feature type="compositionally biased region" description="Basic and acidic residues" evidence="8">
    <location>
        <begin position="169"/>
        <end position="186"/>
    </location>
</feature>
<feature type="domain" description="DUF4461" evidence="11">
    <location>
        <begin position="779"/>
        <end position="1081"/>
    </location>
</feature>